<gene>
    <name evidence="4" type="ORF">FHS42_000329</name>
</gene>
<feature type="domain" description="Endonuclease/exonuclease/phosphatase" evidence="3">
    <location>
        <begin position="129"/>
        <end position="331"/>
    </location>
</feature>
<evidence type="ECO:0000256" key="1">
    <source>
        <dbReference type="SAM" id="MobiDB-lite"/>
    </source>
</evidence>
<evidence type="ECO:0000313" key="4">
    <source>
        <dbReference type="EMBL" id="MBB5933311.1"/>
    </source>
</evidence>
<dbReference type="Pfam" id="PF03372">
    <property type="entry name" value="Exo_endo_phos"/>
    <property type="match status" value="1"/>
</dbReference>
<reference evidence="4 5" key="1">
    <citation type="submission" date="2020-08" db="EMBL/GenBank/DDBJ databases">
        <title>Genomic Encyclopedia of Type Strains, Phase III (KMG-III): the genomes of soil and plant-associated and newly described type strains.</title>
        <authorList>
            <person name="Whitman W."/>
        </authorList>
    </citation>
    <scope>NUCLEOTIDE SEQUENCE [LARGE SCALE GENOMIC DNA]</scope>
    <source>
        <strain evidence="4 5">CECT 8305</strain>
    </source>
</reference>
<dbReference type="EMBL" id="JACHJL010000001">
    <property type="protein sequence ID" value="MBB5933311.1"/>
    <property type="molecule type" value="Genomic_DNA"/>
</dbReference>
<protein>
    <submittedName>
        <fullName evidence="4">Vancomycin resistance protein VanJ</fullName>
    </submittedName>
</protein>
<feature type="region of interest" description="Disordered" evidence="1">
    <location>
        <begin position="1"/>
        <end position="20"/>
    </location>
</feature>
<dbReference type="GO" id="GO:0003824">
    <property type="term" value="F:catalytic activity"/>
    <property type="evidence" value="ECO:0007669"/>
    <property type="project" value="InterPro"/>
</dbReference>
<feature type="transmembrane region" description="Helical" evidence="2">
    <location>
        <begin position="73"/>
        <end position="91"/>
    </location>
</feature>
<keyword evidence="5" id="KW-1185">Reference proteome</keyword>
<dbReference type="AlphaFoldDB" id="A0A7W9Q466"/>
<evidence type="ECO:0000259" key="3">
    <source>
        <dbReference type="Pfam" id="PF03372"/>
    </source>
</evidence>
<feature type="transmembrane region" description="Helical" evidence="2">
    <location>
        <begin position="40"/>
        <end position="61"/>
    </location>
</feature>
<sequence>MAQAYAEETGHDRDEPGPARSRARRLIDGWRGRGVWRRGVIVAALAVVMALLMILHAQIPNDVGNLGSLLETFLPWIGMVGIPMLLACALIRRSATALVALLLPSIVWLNLFGGLLTSKSGSGGDLTVVTHNVNADNSDPAGTAKDVAASGAQVVALEELTSGALPAYEKTLRSAYPHHAVKGTVGLWSKYPLKDAQAVDIKMGWPRAMRATVVAPKGEVAVYVAHLPSVRVKFNAGFTAGQRDDSADALGAAISAEQLDKVILLGDLNGTMNDRALAPVTSQLRSAQGAAGDGFGFSWPASFPMARIDQIMVRGVDPVSAWTLPDTGSDHLPVAASVNL</sequence>
<dbReference type="Proteomes" id="UP000588098">
    <property type="component" value="Unassembled WGS sequence"/>
</dbReference>
<organism evidence="4 5">
    <name type="scientific">Streptomyces zagrosensis</name>
    <dbReference type="NCBI Taxonomy" id="1042984"/>
    <lineage>
        <taxon>Bacteria</taxon>
        <taxon>Bacillati</taxon>
        <taxon>Actinomycetota</taxon>
        <taxon>Actinomycetes</taxon>
        <taxon>Kitasatosporales</taxon>
        <taxon>Streptomycetaceae</taxon>
        <taxon>Streptomyces</taxon>
    </lineage>
</organism>
<comment type="caution">
    <text evidence="4">The sequence shown here is derived from an EMBL/GenBank/DDBJ whole genome shotgun (WGS) entry which is preliminary data.</text>
</comment>
<dbReference type="RefSeq" id="WP_184568646.1">
    <property type="nucleotide sequence ID" value="NZ_JACHJL010000001.1"/>
</dbReference>
<feature type="compositionally biased region" description="Basic and acidic residues" evidence="1">
    <location>
        <begin position="8"/>
        <end position="17"/>
    </location>
</feature>
<evidence type="ECO:0000313" key="5">
    <source>
        <dbReference type="Proteomes" id="UP000588098"/>
    </source>
</evidence>
<dbReference type="SUPFAM" id="SSF56219">
    <property type="entry name" value="DNase I-like"/>
    <property type="match status" value="1"/>
</dbReference>
<dbReference type="InterPro" id="IPR005135">
    <property type="entry name" value="Endo/exonuclease/phosphatase"/>
</dbReference>
<evidence type="ECO:0000256" key="2">
    <source>
        <dbReference type="SAM" id="Phobius"/>
    </source>
</evidence>
<accession>A0A7W9Q466</accession>
<dbReference type="InterPro" id="IPR036691">
    <property type="entry name" value="Endo/exonu/phosph_ase_sf"/>
</dbReference>
<proteinExistence type="predicted"/>
<dbReference type="Gene3D" id="3.60.10.10">
    <property type="entry name" value="Endonuclease/exonuclease/phosphatase"/>
    <property type="match status" value="1"/>
</dbReference>
<keyword evidence="2" id="KW-1133">Transmembrane helix</keyword>
<keyword evidence="2" id="KW-0812">Transmembrane</keyword>
<name>A0A7W9Q466_9ACTN</name>
<keyword evidence="2" id="KW-0472">Membrane</keyword>
<feature type="transmembrane region" description="Helical" evidence="2">
    <location>
        <begin position="98"/>
        <end position="116"/>
    </location>
</feature>